<dbReference type="Proteomes" id="UP001321486">
    <property type="component" value="Chromosome"/>
</dbReference>
<gene>
    <name evidence="2" type="ORF">GCM10025867_15850</name>
</gene>
<dbReference type="Pfam" id="PF01965">
    <property type="entry name" value="DJ-1_PfpI"/>
    <property type="match status" value="1"/>
</dbReference>
<accession>A0ABM8GLQ7</accession>
<protein>
    <recommendedName>
        <fullName evidence="1">DJ-1/PfpI domain-containing protein</fullName>
    </recommendedName>
</protein>
<evidence type="ECO:0000259" key="1">
    <source>
        <dbReference type="Pfam" id="PF01965"/>
    </source>
</evidence>
<evidence type="ECO:0000313" key="2">
    <source>
        <dbReference type="EMBL" id="BDZ49344.1"/>
    </source>
</evidence>
<dbReference type="SUPFAM" id="SSF52317">
    <property type="entry name" value="Class I glutamine amidotransferase-like"/>
    <property type="match status" value="1"/>
</dbReference>
<evidence type="ECO:0000313" key="3">
    <source>
        <dbReference type="Proteomes" id="UP001321486"/>
    </source>
</evidence>
<proteinExistence type="predicted"/>
<dbReference type="EMBL" id="AP027732">
    <property type="protein sequence ID" value="BDZ49344.1"/>
    <property type="molecule type" value="Genomic_DNA"/>
</dbReference>
<feature type="domain" description="DJ-1/PfpI" evidence="1">
    <location>
        <begin position="3"/>
        <end position="163"/>
    </location>
</feature>
<dbReference type="InterPro" id="IPR002818">
    <property type="entry name" value="DJ-1/PfpI"/>
</dbReference>
<dbReference type="CDD" id="cd03137">
    <property type="entry name" value="GATase1_AraC_1"/>
    <property type="match status" value="1"/>
</dbReference>
<sequence length="216" mass="23100">MALVFPGVVAFDLSIAAQVFGHRDERERYDFVVCSERSGRVATSTAFGIDVRSGLDAIEAADTVIVPGFYPLLSVEGPALDALRSAAARGVRIASVCTGAFALAEAGLLDGRAATTHWDEAEHFRARFPRVRLNADVLYVDEGPILTSAGLSAGIDLCLYLVRKDHGERVAADIARRMVVATHRTGGQTQYALRPLPRTAASVRHASGPWPRCGAL</sequence>
<dbReference type="PANTHER" id="PTHR43130:SF3">
    <property type="entry name" value="HTH-TYPE TRANSCRIPTIONAL REGULATOR RV1931C"/>
    <property type="match status" value="1"/>
</dbReference>
<name>A0ABM8GLQ7_9MICO</name>
<dbReference type="PANTHER" id="PTHR43130">
    <property type="entry name" value="ARAC-FAMILY TRANSCRIPTIONAL REGULATOR"/>
    <property type="match status" value="1"/>
</dbReference>
<organism evidence="2 3">
    <name type="scientific">Frondihabitans sucicola</name>
    <dbReference type="NCBI Taxonomy" id="1268041"/>
    <lineage>
        <taxon>Bacteria</taxon>
        <taxon>Bacillati</taxon>
        <taxon>Actinomycetota</taxon>
        <taxon>Actinomycetes</taxon>
        <taxon>Micrococcales</taxon>
        <taxon>Microbacteriaceae</taxon>
        <taxon>Frondihabitans</taxon>
    </lineage>
</organism>
<keyword evidence="3" id="KW-1185">Reference proteome</keyword>
<dbReference type="InterPro" id="IPR052158">
    <property type="entry name" value="INH-QAR"/>
</dbReference>
<dbReference type="Gene3D" id="3.40.50.880">
    <property type="match status" value="1"/>
</dbReference>
<dbReference type="InterPro" id="IPR029062">
    <property type="entry name" value="Class_I_gatase-like"/>
</dbReference>
<reference evidence="3" key="1">
    <citation type="journal article" date="2019" name="Int. J. Syst. Evol. Microbiol.">
        <title>The Global Catalogue of Microorganisms (GCM) 10K type strain sequencing project: providing services to taxonomists for standard genome sequencing and annotation.</title>
        <authorList>
            <consortium name="The Broad Institute Genomics Platform"/>
            <consortium name="The Broad Institute Genome Sequencing Center for Infectious Disease"/>
            <person name="Wu L."/>
            <person name="Ma J."/>
        </authorList>
    </citation>
    <scope>NUCLEOTIDE SEQUENCE [LARGE SCALE GENOMIC DNA]</scope>
    <source>
        <strain evidence="3">NBRC 108728</strain>
    </source>
</reference>